<evidence type="ECO:0000256" key="9">
    <source>
        <dbReference type="ARBA" id="ARBA00023098"/>
    </source>
</evidence>
<keyword evidence="9" id="KW-0443">Lipid metabolism</keyword>
<evidence type="ECO:0000256" key="4">
    <source>
        <dbReference type="ARBA" id="ARBA00022448"/>
    </source>
</evidence>
<evidence type="ECO:0000313" key="21">
    <source>
        <dbReference type="EMBL" id="SCW02838.1"/>
    </source>
</evidence>
<keyword evidence="8" id="KW-0809">Transit peptide</keyword>
<evidence type="ECO:0000256" key="2">
    <source>
        <dbReference type="ARBA" id="ARBA00004443"/>
    </source>
</evidence>
<dbReference type="OrthoDB" id="240216at2759"/>
<feature type="active site" description="Proton acceptor" evidence="18">
    <location>
        <position position="357"/>
    </location>
</feature>
<keyword evidence="10" id="KW-0496">Mitochondrion</keyword>
<dbReference type="PANTHER" id="PTHR22589">
    <property type="entry name" value="CARNITINE O-ACYLTRANSFERASE"/>
    <property type="match status" value="1"/>
</dbReference>
<dbReference type="EC" id="2.3.1.7" evidence="16"/>
<reference evidence="22" key="1">
    <citation type="submission" date="2016-03" db="EMBL/GenBank/DDBJ databases">
        <authorList>
            <person name="Devillers H."/>
        </authorList>
    </citation>
    <scope>NUCLEOTIDE SEQUENCE [LARGE SCALE GENOMIC DNA]</scope>
</reference>
<dbReference type="AlphaFoldDB" id="A0A1G4MG80"/>
<dbReference type="GO" id="GO:0005743">
    <property type="term" value="C:mitochondrial inner membrane"/>
    <property type="evidence" value="ECO:0007669"/>
    <property type="project" value="UniProtKB-SubCell"/>
</dbReference>
<gene>
    <name evidence="21" type="ORF">LAFE_0F15390G</name>
</gene>
<dbReference type="Gene3D" id="3.30.559.10">
    <property type="entry name" value="Chloramphenicol acetyltransferase-like domain"/>
    <property type="match status" value="1"/>
</dbReference>
<accession>A0A1G4MG80</accession>
<dbReference type="EMBL" id="LT598490">
    <property type="protein sequence ID" value="SCW02838.1"/>
    <property type="molecule type" value="Genomic_DNA"/>
</dbReference>
<organism evidence="21 22">
    <name type="scientific">Lachancea fermentati</name>
    <name type="common">Zygosaccharomyces fermentati</name>
    <dbReference type="NCBI Taxonomy" id="4955"/>
    <lineage>
        <taxon>Eukaryota</taxon>
        <taxon>Fungi</taxon>
        <taxon>Dikarya</taxon>
        <taxon>Ascomycota</taxon>
        <taxon>Saccharomycotina</taxon>
        <taxon>Saccharomycetes</taxon>
        <taxon>Saccharomycetales</taxon>
        <taxon>Saccharomycetaceae</taxon>
        <taxon>Lachancea</taxon>
    </lineage>
</organism>
<keyword evidence="5 19" id="KW-0808">Transferase</keyword>
<comment type="catalytic activity">
    <reaction evidence="14">
        <text>(R)-carnitine + acetyl-CoA = O-acetyl-(R)-carnitine + CoA</text>
        <dbReference type="Rhea" id="RHEA:21136"/>
        <dbReference type="ChEBI" id="CHEBI:16347"/>
        <dbReference type="ChEBI" id="CHEBI:57287"/>
        <dbReference type="ChEBI" id="CHEBI:57288"/>
        <dbReference type="ChEBI" id="CHEBI:57589"/>
        <dbReference type="EC" id="2.3.1.7"/>
    </reaction>
</comment>
<feature type="domain" description="Choline/carnitine acyltransferase" evidence="20">
    <location>
        <begin position="57"/>
        <end position="628"/>
    </location>
</feature>
<evidence type="ECO:0000256" key="17">
    <source>
        <dbReference type="ARBA" id="ARBA00073438"/>
    </source>
</evidence>
<dbReference type="GO" id="GO:0005777">
    <property type="term" value="C:peroxisome"/>
    <property type="evidence" value="ECO:0007669"/>
    <property type="project" value="UniProtKB-SubCell"/>
</dbReference>
<evidence type="ECO:0000256" key="15">
    <source>
        <dbReference type="ARBA" id="ARBA00053195"/>
    </source>
</evidence>
<dbReference type="InterPro" id="IPR000542">
    <property type="entry name" value="Carn_acyl_trans"/>
</dbReference>
<evidence type="ECO:0000259" key="20">
    <source>
        <dbReference type="Pfam" id="PF00755"/>
    </source>
</evidence>
<keyword evidence="22" id="KW-1185">Reference proteome</keyword>
<evidence type="ECO:0000256" key="6">
    <source>
        <dbReference type="ARBA" id="ARBA00022792"/>
    </source>
</evidence>
<dbReference type="InterPro" id="IPR023213">
    <property type="entry name" value="CAT-like_dom_sf"/>
</dbReference>
<evidence type="ECO:0000256" key="18">
    <source>
        <dbReference type="PIRSR" id="PIRSR600542-1"/>
    </source>
</evidence>
<comment type="subcellular location">
    <subcellularLocation>
        <location evidence="2">Mitochondrion inner membrane</location>
        <topology evidence="2">Peripheral membrane protein</topology>
        <orientation evidence="2">Matrix side</orientation>
    </subcellularLocation>
    <subcellularLocation>
        <location evidence="1">Peroxisome</location>
    </subcellularLocation>
</comment>
<keyword evidence="4" id="KW-0813">Transport</keyword>
<keyword evidence="6" id="KW-0999">Mitochondrion inner membrane</keyword>
<evidence type="ECO:0000313" key="22">
    <source>
        <dbReference type="Proteomes" id="UP000190831"/>
    </source>
</evidence>
<evidence type="ECO:0000256" key="8">
    <source>
        <dbReference type="ARBA" id="ARBA00022946"/>
    </source>
</evidence>
<keyword evidence="11" id="KW-0472">Membrane</keyword>
<evidence type="ECO:0000256" key="3">
    <source>
        <dbReference type="ARBA" id="ARBA00005232"/>
    </source>
</evidence>
<evidence type="ECO:0000256" key="14">
    <source>
        <dbReference type="ARBA" id="ARBA00052702"/>
    </source>
</evidence>
<evidence type="ECO:0000256" key="12">
    <source>
        <dbReference type="ARBA" id="ARBA00023140"/>
    </source>
</evidence>
<dbReference type="GO" id="GO:0006631">
    <property type="term" value="P:fatty acid metabolic process"/>
    <property type="evidence" value="ECO:0007669"/>
    <property type="project" value="UniProtKB-KW"/>
</dbReference>
<dbReference type="SUPFAM" id="SSF52777">
    <property type="entry name" value="CoA-dependent acyltransferases"/>
    <property type="match status" value="2"/>
</dbReference>
<dbReference type="PANTHER" id="PTHR22589:SF103">
    <property type="entry name" value="CARNITINE O-ACETYL-TRANSFERASE, ISOFORM A-RELATED"/>
    <property type="match status" value="1"/>
</dbReference>
<dbReference type="Proteomes" id="UP000190831">
    <property type="component" value="Chromosome F"/>
</dbReference>
<dbReference type="Gene3D" id="3.30.559.70">
    <property type="entry name" value="Choline/Carnitine o-acyltransferase, domain 2"/>
    <property type="match status" value="1"/>
</dbReference>
<name>A0A1G4MG80_LACFM</name>
<evidence type="ECO:0000256" key="1">
    <source>
        <dbReference type="ARBA" id="ARBA00004275"/>
    </source>
</evidence>
<evidence type="ECO:0000256" key="13">
    <source>
        <dbReference type="ARBA" id="ARBA00023315"/>
    </source>
</evidence>
<evidence type="ECO:0000256" key="5">
    <source>
        <dbReference type="ARBA" id="ARBA00022679"/>
    </source>
</evidence>
<evidence type="ECO:0000256" key="11">
    <source>
        <dbReference type="ARBA" id="ARBA00023136"/>
    </source>
</evidence>
<keyword evidence="12" id="KW-0576">Peroxisome</keyword>
<protein>
    <recommendedName>
        <fullName evidence="17">Carnitine O-acetyltransferase, mitochondrial</fullName>
        <ecNumber evidence="16">2.3.1.7</ecNumber>
    </recommendedName>
</protein>
<evidence type="ECO:0000256" key="19">
    <source>
        <dbReference type="RuleBase" id="RU003801"/>
    </source>
</evidence>
<sequence>MQERLILKRMVSTLQKFSFETQNGEHYLAQNPNIYYQNKRPSFKGITYSEQKQLPSLPIPQLEKTLHNYLQTIKPFCASDEQFEKQKLLCSEFSRNGGPELQNRLIEYANGKRNWLSKLWDNQAYLEYDDPVVPYVSYFYSHKPLPISHKIVENDPLVKATAIISIVARFLEAVKDESLPAEHVKNAPFCMNSFHMMFNNCRIPGPEKDTNVFYSIYEHDYIIVALKGNFYKLYTHSASREILPPAKIWEQLYTIINSLRGSIQEKSNAGIGTLTSLSRKQWAEACSALMANAVSRESLETIHKSAFVLCLDLDENPVTLEEKSRYAWHGDGFNRFYDKPLQFFVAGNGHSGFLAEHSKMDGTPTLFLNNHVCKKLHELDPEKFVAEIRNPSSNLDQTPEHLSFVVTPSISTAIKNAQENFKKVVGQHELRVWHYVRYGKTAIKNFGFSPDAFIQQIIQLAVFKYLGKQLPTYEAASTRKYFKGRTETGRSVSIESAKFVREWENPDIALSQKVENLQASIKAHSAYLKSAADGHGVDRHFFGLKNMLRKGETSPALFQDKLFQYSSTWLISTSQLSSEYFEGYGWSQVNDNGFGLAYMLNKDWLHINIVNKPEFSMLSVDKMHYYLTQAAEEIYDALNEEHQLKAKL</sequence>
<comment type="function">
    <text evidence="15">Carnitine acetylase is specific for short chain fatty acids. Carnitine acetylase seems to affect the flux through the pyruvate dehydrogenase complex. It may be involved as well in the transport of acetyl-CoA into mitochondria.</text>
</comment>
<dbReference type="InterPro" id="IPR039551">
    <property type="entry name" value="Cho/carn_acyl_trans"/>
</dbReference>
<keyword evidence="7" id="KW-0276">Fatty acid metabolism</keyword>
<dbReference type="FunFam" id="3.30.559.70:FF:000007">
    <property type="entry name" value="Carnitine O-acetyltransferase, mitochondrial"/>
    <property type="match status" value="1"/>
</dbReference>
<evidence type="ECO:0000256" key="16">
    <source>
        <dbReference type="ARBA" id="ARBA00066910"/>
    </source>
</evidence>
<dbReference type="GO" id="GO:0004092">
    <property type="term" value="F:carnitine O-acetyltransferase activity"/>
    <property type="evidence" value="ECO:0007669"/>
    <property type="project" value="UniProtKB-EC"/>
</dbReference>
<evidence type="ECO:0000256" key="7">
    <source>
        <dbReference type="ARBA" id="ARBA00022832"/>
    </source>
</evidence>
<dbReference type="InterPro" id="IPR042231">
    <property type="entry name" value="Cho/carn_acyl_trans_2"/>
</dbReference>
<comment type="similarity">
    <text evidence="3 19">Belongs to the carnitine/choline acetyltransferase family.</text>
</comment>
<dbReference type="GO" id="GO:0009437">
    <property type="term" value="P:carnitine metabolic process"/>
    <property type="evidence" value="ECO:0007669"/>
    <property type="project" value="TreeGrafter"/>
</dbReference>
<evidence type="ECO:0000256" key="10">
    <source>
        <dbReference type="ARBA" id="ARBA00023128"/>
    </source>
</evidence>
<dbReference type="PROSITE" id="PS00440">
    <property type="entry name" value="ACYLTRANSF_C_2"/>
    <property type="match status" value="1"/>
</dbReference>
<keyword evidence="13 19" id="KW-0012">Acyltransferase</keyword>
<dbReference type="STRING" id="4955.A0A1G4MG80"/>
<dbReference type="Pfam" id="PF00755">
    <property type="entry name" value="Carn_acyltransf"/>
    <property type="match status" value="1"/>
</dbReference>
<proteinExistence type="inferred from homology"/>
<dbReference type="OMA" id="KMDGTPT"/>